<dbReference type="RefSeq" id="WP_272234722.1">
    <property type="nucleotide sequence ID" value="NZ_JAGSOW010000008.1"/>
</dbReference>
<name>A0AB35JT43_PSESY</name>
<comment type="caution">
    <text evidence="1">The sequence shown here is derived from an EMBL/GenBank/DDBJ whole genome shotgun (WGS) entry which is preliminary data.</text>
</comment>
<dbReference type="Proteomes" id="UP001220207">
    <property type="component" value="Unassembled WGS sequence"/>
</dbReference>
<evidence type="ECO:0000313" key="2">
    <source>
        <dbReference type="Proteomes" id="UP001220207"/>
    </source>
</evidence>
<evidence type="ECO:0000313" key="1">
    <source>
        <dbReference type="EMBL" id="MDC3737399.1"/>
    </source>
</evidence>
<gene>
    <name evidence="1" type="ORF">KDL27_16545</name>
</gene>
<protein>
    <submittedName>
        <fullName evidence="1">Uncharacterized protein</fullName>
    </submittedName>
</protein>
<sequence length="204" mass="23316">MAVQGNVVILSKTLMAEGICVGAWDVVNERMLRLLDEKAQRLSYDAPYEIGQCYTIKYAPHYRIIPPHTEDAAVYEYNYLDTLDEDDFNDLISSLCDEAIELEDLFDGKIIWDGSGHMEPDDKTNYSVQIATLNCSLTKNGNYFEYSRFGTVGKRIRYVGARPIAELPNRLSAGTRIRFSLARFWDKDKDGKLRAYLQLSGIYE</sequence>
<proteinExistence type="predicted"/>
<accession>A0AB35JT43</accession>
<reference evidence="1" key="1">
    <citation type="submission" date="2021-04" db="EMBL/GenBank/DDBJ databases">
        <title>Genome Sequence and Comparative Genome Analysis of Pseudomonas syringae pv. syringae strains EC33 and LMG5496 isolated from Citrus plants from Tunisia and Greece.</title>
        <authorList>
            <person name="Abdellatif E."/>
            <person name="Baeyen S."/>
        </authorList>
    </citation>
    <scope>NUCLEOTIDE SEQUENCE</scope>
    <source>
        <strain evidence="1">LMG 5496</strain>
    </source>
</reference>
<organism evidence="1 2">
    <name type="scientific">Pseudomonas syringae pv. syringae</name>
    <dbReference type="NCBI Taxonomy" id="321"/>
    <lineage>
        <taxon>Bacteria</taxon>
        <taxon>Pseudomonadati</taxon>
        <taxon>Pseudomonadota</taxon>
        <taxon>Gammaproteobacteria</taxon>
        <taxon>Pseudomonadales</taxon>
        <taxon>Pseudomonadaceae</taxon>
        <taxon>Pseudomonas</taxon>
        <taxon>Pseudomonas syringae</taxon>
    </lineage>
</organism>
<dbReference type="AlphaFoldDB" id="A0AB35JT43"/>
<dbReference type="EMBL" id="JAGSOW010000008">
    <property type="protein sequence ID" value="MDC3737399.1"/>
    <property type="molecule type" value="Genomic_DNA"/>
</dbReference>